<accession>A0A4U0RBM3</accession>
<protein>
    <recommendedName>
        <fullName evidence="10">Major intrinsic protein</fullName>
    </recommendedName>
</protein>
<evidence type="ECO:0000256" key="7">
    <source>
        <dbReference type="SAM" id="Phobius"/>
    </source>
</evidence>
<dbReference type="Proteomes" id="UP000305778">
    <property type="component" value="Unassembled WGS sequence"/>
</dbReference>
<dbReference type="InterPro" id="IPR023271">
    <property type="entry name" value="Aquaporin-like"/>
</dbReference>
<dbReference type="PANTHER" id="PTHR45724:SF13">
    <property type="entry name" value="AQUAPORIN NIP1-1-RELATED"/>
    <property type="match status" value="1"/>
</dbReference>
<comment type="subcellular location">
    <subcellularLocation>
        <location evidence="1">Membrane</location>
        <topology evidence="1">Multi-pass membrane protein</topology>
    </subcellularLocation>
</comment>
<evidence type="ECO:0000313" key="9">
    <source>
        <dbReference type="Proteomes" id="UP000305778"/>
    </source>
</evidence>
<keyword evidence="9" id="KW-1185">Reference proteome</keyword>
<comment type="similarity">
    <text evidence="6">Belongs to the MIP/aquaporin (TC 1.A.8) family.</text>
</comment>
<dbReference type="Pfam" id="PF00230">
    <property type="entry name" value="MIP"/>
    <property type="match status" value="1"/>
</dbReference>
<dbReference type="PANTHER" id="PTHR45724">
    <property type="entry name" value="AQUAPORIN NIP2-1"/>
    <property type="match status" value="1"/>
</dbReference>
<dbReference type="Gene3D" id="1.20.1080.10">
    <property type="entry name" value="Glycerol uptake facilitator protein"/>
    <property type="match status" value="1"/>
</dbReference>
<evidence type="ECO:0000256" key="4">
    <source>
        <dbReference type="ARBA" id="ARBA00022989"/>
    </source>
</evidence>
<keyword evidence="2 6" id="KW-0813">Transport</keyword>
<evidence type="ECO:0000256" key="2">
    <source>
        <dbReference type="ARBA" id="ARBA00022448"/>
    </source>
</evidence>
<evidence type="ECO:0000313" key="8">
    <source>
        <dbReference type="EMBL" id="TJZ91900.1"/>
    </source>
</evidence>
<keyword evidence="5 7" id="KW-0472">Membrane</keyword>
<gene>
    <name evidence="8" type="ORF">FCI23_55310</name>
</gene>
<name>A0A4U0RBM3_9ACTN</name>
<dbReference type="OrthoDB" id="9807293at2"/>
<dbReference type="AlphaFoldDB" id="A0A4U0RBM3"/>
<feature type="transmembrane region" description="Helical" evidence="7">
    <location>
        <begin position="21"/>
        <end position="45"/>
    </location>
</feature>
<comment type="caution">
    <text evidence="8">The sequence shown here is derived from an EMBL/GenBank/DDBJ whole genome shotgun (WGS) entry which is preliminary data.</text>
</comment>
<dbReference type="InterPro" id="IPR034294">
    <property type="entry name" value="Aquaporin_transptr"/>
</dbReference>
<evidence type="ECO:0000256" key="5">
    <source>
        <dbReference type="ARBA" id="ARBA00023136"/>
    </source>
</evidence>
<sequence>MVRTAPGPSARLSGWDQRPGSARLTVIQAFVIEAVLSLGLVSTILGTASSAQNVGPLSAIGVGAYIVVAGLWASPVGGASMNPARSLGPVAGCWDGRTGGSRGFLARVRLRPGKMCLSRRIGRDPSTALPRSPAAPFACTSWALPEFRQGHEGWGWSCQVTIGTTDRGHRRSWWSARRSRRAR</sequence>
<keyword evidence="3 6" id="KW-0812">Transmembrane</keyword>
<dbReference type="EMBL" id="SUMC01000295">
    <property type="protein sequence ID" value="TJZ91900.1"/>
    <property type="molecule type" value="Genomic_DNA"/>
</dbReference>
<organism evidence="8 9">
    <name type="scientific">Actinacidiphila oryziradicis</name>
    <dbReference type="NCBI Taxonomy" id="2571141"/>
    <lineage>
        <taxon>Bacteria</taxon>
        <taxon>Bacillati</taxon>
        <taxon>Actinomycetota</taxon>
        <taxon>Actinomycetes</taxon>
        <taxon>Kitasatosporales</taxon>
        <taxon>Streptomycetaceae</taxon>
        <taxon>Actinacidiphila</taxon>
    </lineage>
</organism>
<dbReference type="SUPFAM" id="SSF81338">
    <property type="entry name" value="Aquaporin-like"/>
    <property type="match status" value="1"/>
</dbReference>
<feature type="transmembrane region" description="Helical" evidence="7">
    <location>
        <begin position="57"/>
        <end position="77"/>
    </location>
</feature>
<dbReference type="GO" id="GO:0016020">
    <property type="term" value="C:membrane"/>
    <property type="evidence" value="ECO:0007669"/>
    <property type="project" value="UniProtKB-SubCell"/>
</dbReference>
<keyword evidence="4 7" id="KW-1133">Transmembrane helix</keyword>
<dbReference type="PRINTS" id="PR00783">
    <property type="entry name" value="MINTRINSICP"/>
</dbReference>
<reference evidence="8 9" key="1">
    <citation type="submission" date="2019-04" db="EMBL/GenBank/DDBJ databases">
        <title>Streptomyces oryziradicis sp. nov., a novel actinomycete isolated from rhizosphere soil of rice (Oryza sativa L.).</title>
        <authorList>
            <person name="Li C."/>
        </authorList>
    </citation>
    <scope>NUCLEOTIDE SEQUENCE [LARGE SCALE GENOMIC DNA]</scope>
    <source>
        <strain evidence="8 9">NEAU-C40</strain>
    </source>
</reference>
<evidence type="ECO:0008006" key="10">
    <source>
        <dbReference type="Google" id="ProtNLM"/>
    </source>
</evidence>
<dbReference type="InterPro" id="IPR000425">
    <property type="entry name" value="MIP"/>
</dbReference>
<evidence type="ECO:0000256" key="6">
    <source>
        <dbReference type="RuleBase" id="RU000477"/>
    </source>
</evidence>
<evidence type="ECO:0000256" key="3">
    <source>
        <dbReference type="ARBA" id="ARBA00022692"/>
    </source>
</evidence>
<proteinExistence type="inferred from homology"/>
<dbReference type="GO" id="GO:0015267">
    <property type="term" value="F:channel activity"/>
    <property type="evidence" value="ECO:0007669"/>
    <property type="project" value="InterPro"/>
</dbReference>
<evidence type="ECO:0000256" key="1">
    <source>
        <dbReference type="ARBA" id="ARBA00004141"/>
    </source>
</evidence>